<accession>A0A9W9EM46</accession>
<name>A0A9W9EM46_9EURO</name>
<feature type="signal peptide" evidence="1">
    <location>
        <begin position="1"/>
        <end position="19"/>
    </location>
</feature>
<evidence type="ECO:0000313" key="3">
    <source>
        <dbReference type="Proteomes" id="UP001141434"/>
    </source>
</evidence>
<dbReference type="AlphaFoldDB" id="A0A9W9EM46"/>
<keyword evidence="1" id="KW-0732">Signal</keyword>
<dbReference type="RefSeq" id="XP_056507642.1">
    <property type="nucleotide sequence ID" value="XM_056659349.1"/>
</dbReference>
<keyword evidence="3" id="KW-1185">Reference proteome</keyword>
<dbReference type="EMBL" id="JAPMSZ010000011">
    <property type="protein sequence ID" value="KAJ5084245.1"/>
    <property type="molecule type" value="Genomic_DNA"/>
</dbReference>
<reference evidence="2" key="2">
    <citation type="journal article" date="2023" name="IMA Fungus">
        <title>Comparative genomic study of the Penicillium genus elucidates a diverse pangenome and 15 lateral gene transfer events.</title>
        <authorList>
            <person name="Petersen C."/>
            <person name="Sorensen T."/>
            <person name="Nielsen M.R."/>
            <person name="Sondergaard T.E."/>
            <person name="Sorensen J.L."/>
            <person name="Fitzpatrick D.A."/>
            <person name="Frisvad J.C."/>
            <person name="Nielsen K.L."/>
        </authorList>
    </citation>
    <scope>NUCLEOTIDE SEQUENCE</scope>
    <source>
        <strain evidence="2">IBT 34128</strain>
    </source>
</reference>
<feature type="chain" id="PRO_5040995028" evidence="1">
    <location>
        <begin position="20"/>
        <end position="65"/>
    </location>
</feature>
<gene>
    <name evidence="2" type="ORF">NUU61_008824</name>
</gene>
<organism evidence="2 3">
    <name type="scientific">Penicillium alfredii</name>
    <dbReference type="NCBI Taxonomy" id="1506179"/>
    <lineage>
        <taxon>Eukaryota</taxon>
        <taxon>Fungi</taxon>
        <taxon>Dikarya</taxon>
        <taxon>Ascomycota</taxon>
        <taxon>Pezizomycotina</taxon>
        <taxon>Eurotiomycetes</taxon>
        <taxon>Eurotiomycetidae</taxon>
        <taxon>Eurotiales</taxon>
        <taxon>Aspergillaceae</taxon>
        <taxon>Penicillium</taxon>
    </lineage>
</organism>
<dbReference type="GeneID" id="81398518"/>
<comment type="caution">
    <text evidence="2">The sequence shown here is derived from an EMBL/GenBank/DDBJ whole genome shotgun (WGS) entry which is preliminary data.</text>
</comment>
<sequence>MKFTTSVLLLGAAAISAAASIPNLNATVPTVRRDSEPAPGCTKGDGGTYFAWTTCKLWKDQPSLM</sequence>
<dbReference type="Proteomes" id="UP001141434">
    <property type="component" value="Unassembled WGS sequence"/>
</dbReference>
<evidence type="ECO:0000313" key="2">
    <source>
        <dbReference type="EMBL" id="KAJ5084245.1"/>
    </source>
</evidence>
<proteinExistence type="predicted"/>
<evidence type="ECO:0000256" key="1">
    <source>
        <dbReference type="SAM" id="SignalP"/>
    </source>
</evidence>
<protein>
    <submittedName>
        <fullName evidence="2">Uncharacterized protein</fullName>
    </submittedName>
</protein>
<reference evidence="2" key="1">
    <citation type="submission" date="2022-11" db="EMBL/GenBank/DDBJ databases">
        <authorList>
            <person name="Petersen C."/>
        </authorList>
    </citation>
    <scope>NUCLEOTIDE SEQUENCE</scope>
    <source>
        <strain evidence="2">IBT 34128</strain>
    </source>
</reference>